<dbReference type="SUPFAM" id="SSF48230">
    <property type="entry name" value="Chondroitin AC/alginate lyase"/>
    <property type="match status" value="1"/>
</dbReference>
<protein>
    <submittedName>
        <fullName evidence="9">Galactose mutarotase-like protein</fullName>
    </submittedName>
</protein>
<dbReference type="Pfam" id="PF02278">
    <property type="entry name" value="Lyase_8"/>
    <property type="match status" value="1"/>
</dbReference>
<dbReference type="AlphaFoldDB" id="A0A4Q9N3Q0"/>
<evidence type="ECO:0000256" key="1">
    <source>
        <dbReference type="ARBA" id="ARBA00006699"/>
    </source>
</evidence>
<feature type="domain" description="Polysaccharide lyase 8 N-terminal alpha-helical" evidence="8">
    <location>
        <begin position="161"/>
        <end position="376"/>
    </location>
</feature>
<evidence type="ECO:0000256" key="2">
    <source>
        <dbReference type="ARBA" id="ARBA00022729"/>
    </source>
</evidence>
<dbReference type="SUPFAM" id="SSF49863">
    <property type="entry name" value="Hyaluronate lyase-like, C-terminal domain"/>
    <property type="match status" value="1"/>
</dbReference>
<dbReference type="Gene3D" id="2.70.98.10">
    <property type="match status" value="1"/>
</dbReference>
<dbReference type="GO" id="GO:0005975">
    <property type="term" value="P:carbohydrate metabolic process"/>
    <property type="evidence" value="ECO:0007669"/>
    <property type="project" value="InterPro"/>
</dbReference>
<dbReference type="InterPro" id="IPR004103">
    <property type="entry name" value="Lyase_8_C"/>
</dbReference>
<dbReference type="EMBL" id="ML143387">
    <property type="protein sequence ID" value="TBU35214.1"/>
    <property type="molecule type" value="Genomic_DNA"/>
</dbReference>
<dbReference type="InterPro" id="IPR003159">
    <property type="entry name" value="Lyase_8_central_dom"/>
</dbReference>
<sequence>MAMTLRMLVLTWGIALLPTLIPRAYSAAIPRGDPSIDLASDSTAAESAIIASMLANAFNPSGTANSNAGLPTALNDNAASTSSSSPSQPLVSSTSQSSSSSSGSDGVQIMLQRRLPLIVEDVLGTPDVGNVSDISAWVSSLGDDGKWPSSEVDYTSGCDGQKANWPAELHWERVALMAAAWHGGVDGGDEFVNSSSLLDATSRAMDFWFKNDFTVEDCLGGKCDCSSSGFWNSNWFSNTIAIPKLVGETCLLIGADNLSDSQMGSCTHILNRSAATLRDGVPGIGKMTGANTLDIAKISVDLGLLTKNDSAITDAYTAAHKEVVVQNTAKTDGIRADGSFAQHGGILYNGNYGKDYANDVLALEIIAGGTKHSAQSSNSGTQSQQAFETLLDGDQWMMYRNAKTGVVHWDFSVLNRMISFPVADDQATGSININVSHIQQLGSEWNSPTLQAIASNVAAPGDNANVGNLTGNRMFYANDYMVQRGSGYVTTLKMFSSRTLNTECINDQNPFGFHLSDGTVYTYMEGTEYGDIAGAWDWNLIPGTTTNYAATKLDCGSTQFTSGEAFVGGASDGKVGAAAMRYKNPATGSLSFQKAWFFLDDDVQHVMVAAASTTSDQDHPVISVLDQKRLNGAVVVDGQEATRSGNFSGAASLWHDNVGYTFNKQSLSVNLGQREADWRPIGISKLANTAVNLFSAWLVHGSGSDLSVPVAYTAYPAVSQDDFAAKSAQTSLTTIQNDKSISAVFDETHQTAMFVFWDKDGGSATFTPSGKDAITVQSSGNSVVMYKLNDGTVTVSDPSQSQKTLHLSVTTGRAQARALDVDLPQGGEAGKSVTQTL</sequence>
<feature type="region of interest" description="Disordered" evidence="4">
    <location>
        <begin position="68"/>
        <end position="105"/>
    </location>
</feature>
<organism evidence="9">
    <name type="scientific">Dichomitus squalens</name>
    <dbReference type="NCBI Taxonomy" id="114155"/>
    <lineage>
        <taxon>Eukaryota</taxon>
        <taxon>Fungi</taxon>
        <taxon>Dikarya</taxon>
        <taxon>Basidiomycota</taxon>
        <taxon>Agaricomycotina</taxon>
        <taxon>Agaricomycetes</taxon>
        <taxon>Polyporales</taxon>
        <taxon>Polyporaceae</taxon>
        <taxon>Dichomitus</taxon>
    </lineage>
</organism>
<dbReference type="InterPro" id="IPR011013">
    <property type="entry name" value="Gal_mutarotase_sf_dom"/>
</dbReference>
<evidence type="ECO:0000313" key="9">
    <source>
        <dbReference type="EMBL" id="TBU35214.1"/>
    </source>
</evidence>
<dbReference type="InterPro" id="IPR038970">
    <property type="entry name" value="Lyase_8"/>
</dbReference>
<dbReference type="Pfam" id="PF02884">
    <property type="entry name" value="Lyase_8_C"/>
    <property type="match status" value="1"/>
</dbReference>
<dbReference type="InterPro" id="IPR012970">
    <property type="entry name" value="Lyase_8_alpha_N"/>
</dbReference>
<dbReference type="GO" id="GO:0030246">
    <property type="term" value="F:carbohydrate binding"/>
    <property type="evidence" value="ECO:0007669"/>
    <property type="project" value="InterPro"/>
</dbReference>
<dbReference type="OrthoDB" id="5980780at2759"/>
<reference evidence="9" key="1">
    <citation type="submission" date="2019-01" db="EMBL/GenBank/DDBJ databases">
        <title>Draft genome sequences of three monokaryotic isolates of the white-rot basidiomycete fungus Dichomitus squalens.</title>
        <authorList>
            <consortium name="DOE Joint Genome Institute"/>
            <person name="Lopez S.C."/>
            <person name="Andreopoulos B."/>
            <person name="Pangilinan J."/>
            <person name="Lipzen A."/>
            <person name="Riley R."/>
            <person name="Ahrendt S."/>
            <person name="Ng V."/>
            <person name="Barry K."/>
            <person name="Daum C."/>
            <person name="Grigoriev I.V."/>
            <person name="Hilden K.S."/>
            <person name="Makela M.R."/>
            <person name="de Vries R.P."/>
        </authorList>
    </citation>
    <scope>NUCLEOTIDE SEQUENCE [LARGE SCALE GENOMIC DNA]</scope>
    <source>
        <strain evidence="9">OM18370.1</strain>
    </source>
</reference>
<dbReference type="GO" id="GO:0016837">
    <property type="term" value="F:carbon-oxygen lyase activity, acting on polysaccharides"/>
    <property type="evidence" value="ECO:0007669"/>
    <property type="project" value="UniProtKB-ARBA"/>
</dbReference>
<accession>A0A4Q9N3Q0</accession>
<feature type="chain" id="PRO_5020633779" evidence="5">
    <location>
        <begin position="27"/>
        <end position="837"/>
    </location>
</feature>
<dbReference type="SUPFAM" id="SSF74650">
    <property type="entry name" value="Galactose mutarotase-like"/>
    <property type="match status" value="1"/>
</dbReference>
<dbReference type="Gene3D" id="1.50.10.100">
    <property type="entry name" value="Chondroitin AC/alginate lyase"/>
    <property type="match status" value="1"/>
</dbReference>
<evidence type="ECO:0000256" key="3">
    <source>
        <dbReference type="ARBA" id="ARBA00023239"/>
    </source>
</evidence>
<evidence type="ECO:0000259" key="8">
    <source>
        <dbReference type="Pfam" id="PF08124"/>
    </source>
</evidence>
<feature type="compositionally biased region" description="Low complexity" evidence="4">
    <location>
        <begin position="74"/>
        <end position="105"/>
    </location>
</feature>
<comment type="similarity">
    <text evidence="1">Belongs to the polysaccharide lyase 8 family.</text>
</comment>
<feature type="signal peptide" evidence="5">
    <location>
        <begin position="1"/>
        <end position="26"/>
    </location>
</feature>
<gene>
    <name evidence="9" type="ORF">BD311DRAFT_783905</name>
</gene>
<feature type="domain" description="Polysaccharide lyase family 8 central" evidence="6">
    <location>
        <begin position="472"/>
        <end position="719"/>
    </location>
</feature>
<dbReference type="PANTHER" id="PTHR38481">
    <property type="entry name" value="HYALURONATE LYASE"/>
    <property type="match status" value="1"/>
</dbReference>
<dbReference type="PANTHER" id="PTHR38481:SF1">
    <property type="entry name" value="HYALURONATE LYASE"/>
    <property type="match status" value="1"/>
</dbReference>
<dbReference type="InterPro" id="IPR014718">
    <property type="entry name" value="GH-type_carb-bd"/>
</dbReference>
<evidence type="ECO:0000256" key="5">
    <source>
        <dbReference type="SAM" id="SignalP"/>
    </source>
</evidence>
<name>A0A4Q9N3Q0_9APHY</name>
<dbReference type="Pfam" id="PF08124">
    <property type="entry name" value="Lyase_8_N"/>
    <property type="match status" value="1"/>
</dbReference>
<dbReference type="InterPro" id="IPR008929">
    <property type="entry name" value="Chondroitin_lyas"/>
</dbReference>
<keyword evidence="3" id="KW-0456">Lyase</keyword>
<evidence type="ECO:0000256" key="4">
    <source>
        <dbReference type="SAM" id="MobiDB-lite"/>
    </source>
</evidence>
<dbReference type="GO" id="GO:0005576">
    <property type="term" value="C:extracellular region"/>
    <property type="evidence" value="ECO:0007669"/>
    <property type="project" value="InterPro"/>
</dbReference>
<feature type="domain" description="Polysaccharide lyase family 8 C-terminal" evidence="7">
    <location>
        <begin position="735"/>
        <end position="805"/>
    </location>
</feature>
<keyword evidence="2 5" id="KW-0732">Signal</keyword>
<evidence type="ECO:0000259" key="7">
    <source>
        <dbReference type="Pfam" id="PF02884"/>
    </source>
</evidence>
<dbReference type="Gene3D" id="2.60.220.10">
    <property type="entry name" value="Polysaccharide lyase family 8-like, C-terminal"/>
    <property type="match status" value="1"/>
</dbReference>
<proteinExistence type="inferred from homology"/>
<dbReference type="Proteomes" id="UP000292957">
    <property type="component" value="Unassembled WGS sequence"/>
</dbReference>
<dbReference type="InterPro" id="IPR011071">
    <property type="entry name" value="Lyase_8-like_C"/>
</dbReference>
<evidence type="ECO:0000259" key="6">
    <source>
        <dbReference type="Pfam" id="PF02278"/>
    </source>
</evidence>